<evidence type="ECO:0000313" key="2">
    <source>
        <dbReference type="EMBL" id="GIO35751.1"/>
    </source>
</evidence>
<gene>
    <name evidence="2" type="ORF">J41TS12_06120</name>
</gene>
<keyword evidence="3" id="KW-1185">Reference proteome</keyword>
<dbReference type="Proteomes" id="UP000681162">
    <property type="component" value="Unassembled WGS sequence"/>
</dbReference>
<dbReference type="AlphaFoldDB" id="A0A919XMI5"/>
<reference evidence="2 3" key="1">
    <citation type="submission" date="2021-03" db="EMBL/GenBank/DDBJ databases">
        <title>Antimicrobial resistance genes in bacteria isolated from Japanese honey, and their potential for conferring macrolide and lincosamide resistance in the American foulbrood pathogen Paenibacillus larvae.</title>
        <authorList>
            <person name="Okamoto M."/>
            <person name="Kumagai M."/>
            <person name="Kanamori H."/>
            <person name="Takamatsu D."/>
        </authorList>
    </citation>
    <scope>NUCLEOTIDE SEQUENCE [LARGE SCALE GENOMIC DNA]</scope>
    <source>
        <strain evidence="2 3">J41TS12</strain>
    </source>
</reference>
<organism evidence="2 3">
    <name type="scientific">Paenibacillus antibioticophila</name>
    <dbReference type="NCBI Taxonomy" id="1274374"/>
    <lineage>
        <taxon>Bacteria</taxon>
        <taxon>Bacillati</taxon>
        <taxon>Bacillota</taxon>
        <taxon>Bacilli</taxon>
        <taxon>Bacillales</taxon>
        <taxon>Paenibacillaceae</taxon>
        <taxon>Paenibacillus</taxon>
    </lineage>
</organism>
<keyword evidence="1" id="KW-0175">Coiled coil</keyword>
<dbReference type="PANTHER" id="PTHR21525:SF9">
    <property type="entry name" value="CHANNEL_COLICIN DOMAIN-CONTAINING PROTEIN"/>
    <property type="match status" value="1"/>
</dbReference>
<evidence type="ECO:0000313" key="3">
    <source>
        <dbReference type="Proteomes" id="UP000681162"/>
    </source>
</evidence>
<evidence type="ECO:0000256" key="1">
    <source>
        <dbReference type="SAM" id="Coils"/>
    </source>
</evidence>
<protein>
    <submittedName>
        <fullName evidence="2">Uncharacterized protein</fullName>
    </submittedName>
</protein>
<feature type="coiled-coil region" evidence="1">
    <location>
        <begin position="172"/>
        <end position="225"/>
    </location>
</feature>
<dbReference type="PANTHER" id="PTHR21525">
    <property type="entry name" value="MOTILE SPERM PROTEIN"/>
    <property type="match status" value="1"/>
</dbReference>
<name>A0A919XMI5_9BACL</name>
<dbReference type="EMBL" id="BORR01000002">
    <property type="protein sequence ID" value="GIO35751.1"/>
    <property type="molecule type" value="Genomic_DNA"/>
</dbReference>
<accession>A0A919XMI5</accession>
<dbReference type="RefSeq" id="WP_212938156.1">
    <property type="nucleotide sequence ID" value="NZ_BORR01000002.1"/>
</dbReference>
<comment type="caution">
    <text evidence="2">The sequence shown here is derived from an EMBL/GenBank/DDBJ whole genome shotgun (WGS) entry which is preliminary data.</text>
</comment>
<sequence>MDDRNKKSSHSGFVDSTVGAVTTESIERYGRAASEFIKGYKGSVDANGEIVRKGLKQMSESKVHPDFEYQNVKQQAGFSAEIHYVDKTNAENIINRNDTRVYRSNDIGRGNDTQFDILSVDESGNPSWGAQMKFCGKFSTPEEIRISSENLVDKMTSDKWERYRGNDVLVPKEQFEVAKKYAEDQADRLSEQAEKLKNQGQFDKADLLEQKAERYRQVSDDLKDSGITSKEAIFLREHPKMATAKYVLETAHQSGLENAKGAAIISAAISTAQNVTSLIRREKQVGEAITDVAKDTATGAATAYVIGATDTAIRGFMASSQNSVFVNLSKTNMPAMIATATVQVGKSLIRYAKGEIDSLQLVEELGEKGTGMMAASFGAAVGTVIFPGVGTVIGGMVGYLSSSSIYNACMQTLREERLSEERRARIHAIATAAIEAMGKQGTELLSMIEKFYARRQQVFTEAITILNLATKSQNIELFTQGLNKIATEMGGALQFTNFSEFDSFMQDKNTALEF</sequence>
<proteinExistence type="predicted"/>